<feature type="transmembrane region" description="Helical" evidence="8">
    <location>
        <begin position="44"/>
        <end position="63"/>
    </location>
</feature>
<accession>A0AAQ3NN04</accession>
<dbReference type="Pfam" id="PF09402">
    <property type="entry name" value="MSC"/>
    <property type="match status" value="1"/>
</dbReference>
<evidence type="ECO:0000256" key="4">
    <source>
        <dbReference type="ARBA" id="ARBA00022989"/>
    </source>
</evidence>
<dbReference type="AlphaFoldDB" id="A0AAQ3NN04"/>
<feature type="compositionally biased region" description="Basic and acidic residues" evidence="7">
    <location>
        <begin position="417"/>
        <end position="445"/>
    </location>
</feature>
<keyword evidence="3 8" id="KW-0812">Transmembrane</keyword>
<evidence type="ECO:0000256" key="6">
    <source>
        <dbReference type="ARBA" id="ARBA00023242"/>
    </source>
</evidence>
<comment type="subcellular location">
    <subcellularLocation>
        <location evidence="1">Nucleus inner membrane</location>
    </subcellularLocation>
</comment>
<feature type="transmembrane region" description="Helical" evidence="8">
    <location>
        <begin position="179"/>
        <end position="200"/>
    </location>
</feature>
<feature type="transmembrane region" description="Helical" evidence="8">
    <location>
        <begin position="83"/>
        <end position="103"/>
    </location>
</feature>
<dbReference type="GO" id="GO:0005783">
    <property type="term" value="C:endoplasmic reticulum"/>
    <property type="evidence" value="ECO:0007669"/>
    <property type="project" value="TreeGrafter"/>
</dbReference>
<dbReference type="GO" id="GO:0034399">
    <property type="term" value="C:nuclear periphery"/>
    <property type="evidence" value="ECO:0007669"/>
    <property type="project" value="TreeGrafter"/>
</dbReference>
<evidence type="ECO:0000256" key="3">
    <source>
        <dbReference type="ARBA" id="ARBA00022692"/>
    </source>
</evidence>
<dbReference type="GO" id="GO:0003682">
    <property type="term" value="F:chromatin binding"/>
    <property type="evidence" value="ECO:0007669"/>
    <property type="project" value="InterPro"/>
</dbReference>
<dbReference type="EMBL" id="CP144696">
    <property type="protein sequence ID" value="WVZ12800.1"/>
    <property type="molecule type" value="Genomic_DNA"/>
</dbReference>
<name>A0AAQ3NN04_VIGMU</name>
<evidence type="ECO:0000259" key="9">
    <source>
        <dbReference type="Pfam" id="PF09402"/>
    </source>
</evidence>
<keyword evidence="5 8" id="KW-0472">Membrane</keyword>
<sequence>MKQNRRRECLSNTIPDSSDIDAKSLMGREPPQNLLPSKHDLPRLVLVLALASLVAWTCNFLFTSLLHPPSKPFCDTNFHSSDYFPGLSLSFYFICFCFVVSMCHACEPCPSNGECNDGKLECLQGYQRHGNLCLEDGDISESARKIVERVEHHLCEGYAQFLCSGTGPIWVCSLIFSPWILQFTCIYLCLAVYVIVRVVLSAADFNFPFVFSSQVREDVLWNYFEPVGNVKVDNALQNYTKQKAVETMGQLLETRLNNSHGMKEFKCPDLWAVHYKPYTCRIRQWISQHILVALPICAMLVGCTALFWSIRRKLSMSRRVEELYDKVCEILEENALTSKSANGECEPWFVASRLRDHLLLPRERKNPLLWRKVEELVQEDSRIDCYPKLVKGESKVVWEWQVEGSLSVSKMKRRRDASKTRVKESMDMNHQQHPEVKTEPVEPLF</sequence>
<keyword evidence="2" id="KW-0597">Phosphoprotein</keyword>
<evidence type="ECO:0000256" key="5">
    <source>
        <dbReference type="ARBA" id="ARBA00023136"/>
    </source>
</evidence>
<evidence type="ECO:0000256" key="1">
    <source>
        <dbReference type="ARBA" id="ARBA00004540"/>
    </source>
</evidence>
<keyword evidence="6" id="KW-0539">Nucleus</keyword>
<keyword evidence="4 8" id="KW-1133">Transmembrane helix</keyword>
<keyword evidence="11" id="KW-1185">Reference proteome</keyword>
<evidence type="ECO:0000256" key="7">
    <source>
        <dbReference type="SAM" id="MobiDB-lite"/>
    </source>
</evidence>
<dbReference type="GO" id="GO:0071763">
    <property type="term" value="P:nuclear membrane organization"/>
    <property type="evidence" value="ECO:0007669"/>
    <property type="project" value="TreeGrafter"/>
</dbReference>
<evidence type="ECO:0000256" key="8">
    <source>
        <dbReference type="SAM" id="Phobius"/>
    </source>
</evidence>
<dbReference type="Proteomes" id="UP001374535">
    <property type="component" value="Chromosome 5"/>
</dbReference>
<dbReference type="GO" id="GO:0005637">
    <property type="term" value="C:nuclear inner membrane"/>
    <property type="evidence" value="ECO:0007669"/>
    <property type="project" value="UniProtKB-SubCell"/>
</dbReference>
<feature type="domain" description="Man1/Src1-like C-terminal" evidence="9">
    <location>
        <begin position="277"/>
        <end position="400"/>
    </location>
</feature>
<feature type="region of interest" description="Disordered" evidence="7">
    <location>
        <begin position="413"/>
        <end position="445"/>
    </location>
</feature>
<evidence type="ECO:0000313" key="11">
    <source>
        <dbReference type="Proteomes" id="UP001374535"/>
    </source>
</evidence>
<feature type="transmembrane region" description="Helical" evidence="8">
    <location>
        <begin position="290"/>
        <end position="310"/>
    </location>
</feature>
<evidence type="ECO:0000313" key="10">
    <source>
        <dbReference type="EMBL" id="WVZ12800.1"/>
    </source>
</evidence>
<dbReference type="Gene3D" id="1.10.10.1180">
    <property type="entry name" value="MAN1, winged-helix domain"/>
    <property type="match status" value="1"/>
</dbReference>
<dbReference type="InterPro" id="IPR041885">
    <property type="entry name" value="MAN1_winged_helix_dom"/>
</dbReference>
<gene>
    <name evidence="10" type="ORF">V8G54_017330</name>
</gene>
<organism evidence="10 11">
    <name type="scientific">Vigna mungo</name>
    <name type="common">Black gram</name>
    <name type="synonym">Phaseolus mungo</name>
    <dbReference type="NCBI Taxonomy" id="3915"/>
    <lineage>
        <taxon>Eukaryota</taxon>
        <taxon>Viridiplantae</taxon>
        <taxon>Streptophyta</taxon>
        <taxon>Embryophyta</taxon>
        <taxon>Tracheophyta</taxon>
        <taxon>Spermatophyta</taxon>
        <taxon>Magnoliopsida</taxon>
        <taxon>eudicotyledons</taxon>
        <taxon>Gunneridae</taxon>
        <taxon>Pentapetalae</taxon>
        <taxon>rosids</taxon>
        <taxon>fabids</taxon>
        <taxon>Fabales</taxon>
        <taxon>Fabaceae</taxon>
        <taxon>Papilionoideae</taxon>
        <taxon>50 kb inversion clade</taxon>
        <taxon>NPAAA clade</taxon>
        <taxon>indigoferoid/millettioid clade</taxon>
        <taxon>Phaseoleae</taxon>
        <taxon>Vigna</taxon>
    </lineage>
</organism>
<evidence type="ECO:0000256" key="2">
    <source>
        <dbReference type="ARBA" id="ARBA00022553"/>
    </source>
</evidence>
<dbReference type="InterPro" id="IPR044780">
    <property type="entry name" value="Heh2/Src1"/>
</dbReference>
<feature type="region of interest" description="Disordered" evidence="7">
    <location>
        <begin position="1"/>
        <end position="23"/>
    </location>
</feature>
<dbReference type="PANTHER" id="PTHR47808">
    <property type="entry name" value="INNER NUCLEAR MEMBRANE PROTEIN HEH2-RELATED"/>
    <property type="match status" value="1"/>
</dbReference>
<dbReference type="InterPro" id="IPR018996">
    <property type="entry name" value="Man1/Src1-like_C"/>
</dbReference>
<dbReference type="PANTHER" id="PTHR47808:SF2">
    <property type="entry name" value="LEM DOMAIN-CONTAINING PROTEIN 2"/>
    <property type="match status" value="1"/>
</dbReference>
<reference evidence="10 11" key="1">
    <citation type="journal article" date="2023" name="Life. Sci Alliance">
        <title>Evolutionary insights into 3D genome organization and epigenetic landscape of Vigna mungo.</title>
        <authorList>
            <person name="Junaid A."/>
            <person name="Singh B."/>
            <person name="Bhatia S."/>
        </authorList>
    </citation>
    <scope>NUCLEOTIDE SEQUENCE [LARGE SCALE GENOMIC DNA]</scope>
    <source>
        <strain evidence="10">Urdbean</strain>
    </source>
</reference>
<proteinExistence type="predicted"/>
<protein>
    <recommendedName>
        <fullName evidence="9">Man1/Src1-like C-terminal domain-containing protein</fullName>
    </recommendedName>
</protein>